<feature type="domain" description="Peptidase M48" evidence="8">
    <location>
        <begin position="106"/>
        <end position="178"/>
    </location>
</feature>
<name>A0ABP7BXL8_9MICO</name>
<comment type="cofactor">
    <cofactor evidence="6">
        <name>Zn(2+)</name>
        <dbReference type="ChEBI" id="CHEBI:29105"/>
    </cofactor>
    <text evidence="6">Binds 1 zinc ion per subunit.</text>
</comment>
<accession>A0ABP7BXL8</accession>
<organism evidence="9 10">
    <name type="scientific">Microbacterium marinilacus</name>
    <dbReference type="NCBI Taxonomy" id="415209"/>
    <lineage>
        <taxon>Bacteria</taxon>
        <taxon>Bacillati</taxon>
        <taxon>Actinomycetota</taxon>
        <taxon>Actinomycetes</taxon>
        <taxon>Micrococcales</taxon>
        <taxon>Microbacteriaceae</taxon>
        <taxon>Microbacterium</taxon>
    </lineage>
</organism>
<evidence type="ECO:0000256" key="3">
    <source>
        <dbReference type="ARBA" id="ARBA00022801"/>
    </source>
</evidence>
<dbReference type="RefSeq" id="WP_221857054.1">
    <property type="nucleotide sequence ID" value="NZ_BAAAYV010000025.1"/>
</dbReference>
<proteinExistence type="inferred from homology"/>
<dbReference type="Proteomes" id="UP001410795">
    <property type="component" value="Unassembled WGS sequence"/>
</dbReference>
<comment type="similarity">
    <text evidence="6">Belongs to the peptidase M48 family.</text>
</comment>
<evidence type="ECO:0000256" key="1">
    <source>
        <dbReference type="ARBA" id="ARBA00022670"/>
    </source>
</evidence>
<feature type="transmembrane region" description="Helical" evidence="7">
    <location>
        <begin position="6"/>
        <end position="28"/>
    </location>
</feature>
<dbReference type="Pfam" id="PF01435">
    <property type="entry name" value="Peptidase_M48"/>
    <property type="match status" value="1"/>
</dbReference>
<dbReference type="CDD" id="cd07326">
    <property type="entry name" value="M56_BlaR1_MecR1_like"/>
    <property type="match status" value="1"/>
</dbReference>
<evidence type="ECO:0000256" key="2">
    <source>
        <dbReference type="ARBA" id="ARBA00022723"/>
    </source>
</evidence>
<keyword evidence="1 6" id="KW-0645">Protease</keyword>
<evidence type="ECO:0000256" key="4">
    <source>
        <dbReference type="ARBA" id="ARBA00022833"/>
    </source>
</evidence>
<comment type="caution">
    <text evidence="9">The sequence shown here is derived from an EMBL/GenBank/DDBJ whole genome shotgun (WGS) entry which is preliminary data.</text>
</comment>
<protein>
    <submittedName>
        <fullName evidence="9">M56 family metallopeptidase</fullName>
    </submittedName>
</protein>
<keyword evidence="4 6" id="KW-0862">Zinc</keyword>
<dbReference type="Gene3D" id="3.30.2010.10">
    <property type="entry name" value="Metalloproteases ('zincins'), catalytic domain"/>
    <property type="match status" value="1"/>
</dbReference>
<evidence type="ECO:0000259" key="8">
    <source>
        <dbReference type="Pfam" id="PF01435"/>
    </source>
</evidence>
<evidence type="ECO:0000256" key="5">
    <source>
        <dbReference type="ARBA" id="ARBA00023049"/>
    </source>
</evidence>
<dbReference type="PANTHER" id="PTHR34978">
    <property type="entry name" value="POSSIBLE SENSOR-TRANSDUCER PROTEIN BLAR"/>
    <property type="match status" value="1"/>
</dbReference>
<feature type="transmembrane region" description="Helical" evidence="7">
    <location>
        <begin position="73"/>
        <end position="94"/>
    </location>
</feature>
<keyword evidence="5 6" id="KW-0482">Metalloprotease</keyword>
<evidence type="ECO:0000256" key="6">
    <source>
        <dbReference type="RuleBase" id="RU003983"/>
    </source>
</evidence>
<dbReference type="InterPro" id="IPR001915">
    <property type="entry name" value="Peptidase_M48"/>
</dbReference>
<evidence type="ECO:0000256" key="7">
    <source>
        <dbReference type="SAM" id="Phobius"/>
    </source>
</evidence>
<evidence type="ECO:0000313" key="10">
    <source>
        <dbReference type="Proteomes" id="UP001410795"/>
    </source>
</evidence>
<keyword evidence="7" id="KW-0812">Transmembrane</keyword>
<keyword evidence="2" id="KW-0479">Metal-binding</keyword>
<sequence>MTLLELAAAGALILIAVLLAWPVPILLSRAAWPAFAPGRALVLWQVIAVAGGFSMIGALWLVGLAVLPEAPMLAALPAVALAAYLLVHLAITVVQFERQRRRHLELLLLLSAPHPTQARTRVLDDAAPVAYCLPRGVGSVTVLSQGLLDELAPDELAAVIAHERAHVEQRHEVLLVAFKAWREALPWFPIAARAETEVAALVEMRADDSARRSLEHSGAASGEVLARAILRVAGPTGPAEHASSRRDRHRDRFLRLGRRPA</sequence>
<reference evidence="10" key="1">
    <citation type="journal article" date="2019" name="Int. J. Syst. Evol. Microbiol.">
        <title>The Global Catalogue of Microorganisms (GCM) 10K type strain sequencing project: providing services to taxonomists for standard genome sequencing and annotation.</title>
        <authorList>
            <consortium name="The Broad Institute Genomics Platform"/>
            <consortium name="The Broad Institute Genome Sequencing Center for Infectious Disease"/>
            <person name="Wu L."/>
            <person name="Ma J."/>
        </authorList>
    </citation>
    <scope>NUCLEOTIDE SEQUENCE [LARGE SCALE GENOMIC DNA]</scope>
    <source>
        <strain evidence="10">JCM 16546</strain>
    </source>
</reference>
<dbReference type="EMBL" id="BAAAYV010000025">
    <property type="protein sequence ID" value="GAA3670258.1"/>
    <property type="molecule type" value="Genomic_DNA"/>
</dbReference>
<gene>
    <name evidence="9" type="ORF">GCM10022202_35510</name>
</gene>
<keyword evidence="3 6" id="KW-0378">Hydrolase</keyword>
<dbReference type="PANTHER" id="PTHR34978:SF3">
    <property type="entry name" value="SLR0241 PROTEIN"/>
    <property type="match status" value="1"/>
</dbReference>
<keyword evidence="7" id="KW-0472">Membrane</keyword>
<dbReference type="InterPro" id="IPR052173">
    <property type="entry name" value="Beta-lactam_resp_regulator"/>
</dbReference>
<evidence type="ECO:0000313" key="9">
    <source>
        <dbReference type="EMBL" id="GAA3670258.1"/>
    </source>
</evidence>
<keyword evidence="10" id="KW-1185">Reference proteome</keyword>
<feature type="transmembrane region" description="Helical" evidence="7">
    <location>
        <begin position="40"/>
        <end position="67"/>
    </location>
</feature>
<keyword evidence="7" id="KW-1133">Transmembrane helix</keyword>